<evidence type="ECO:0000313" key="3">
    <source>
        <dbReference type="Proteomes" id="UP001139516"/>
    </source>
</evidence>
<name>A0A9X1YCC7_9PROT</name>
<sequence length="82" mass="9213">MSTPRPDLLDWLMFYRGTAGRVVGLVAGLGAYLLIDGETWLRIVIALVVMRLLGPWGFELVLRPFAEARERRRALERSAAGE</sequence>
<dbReference type="RefSeq" id="WP_248669584.1">
    <property type="nucleotide sequence ID" value="NZ_JALPRX010000129.1"/>
</dbReference>
<keyword evidence="3" id="KW-1185">Reference proteome</keyword>
<gene>
    <name evidence="2" type="ORF">M0638_24490</name>
</gene>
<reference evidence="2" key="1">
    <citation type="submission" date="2022-04" db="EMBL/GenBank/DDBJ databases">
        <title>Roseomonas acroporae sp. nov., isolated from coral Acropora digitifera.</title>
        <authorList>
            <person name="Sun H."/>
        </authorList>
    </citation>
    <scope>NUCLEOTIDE SEQUENCE</scope>
    <source>
        <strain evidence="2">NAR14</strain>
    </source>
</reference>
<keyword evidence="1" id="KW-0812">Transmembrane</keyword>
<evidence type="ECO:0000256" key="1">
    <source>
        <dbReference type="SAM" id="Phobius"/>
    </source>
</evidence>
<comment type="caution">
    <text evidence="2">The sequence shown here is derived from an EMBL/GenBank/DDBJ whole genome shotgun (WGS) entry which is preliminary data.</text>
</comment>
<proteinExistence type="predicted"/>
<feature type="transmembrane region" description="Helical" evidence="1">
    <location>
        <begin position="40"/>
        <end position="62"/>
    </location>
</feature>
<evidence type="ECO:0000313" key="2">
    <source>
        <dbReference type="EMBL" id="MCK8787533.1"/>
    </source>
</evidence>
<dbReference type="EMBL" id="JALPRX010000129">
    <property type="protein sequence ID" value="MCK8787533.1"/>
    <property type="molecule type" value="Genomic_DNA"/>
</dbReference>
<dbReference type="AlphaFoldDB" id="A0A9X1YCC7"/>
<keyword evidence="1" id="KW-0472">Membrane</keyword>
<keyword evidence="1" id="KW-1133">Transmembrane helix</keyword>
<feature type="transmembrane region" description="Helical" evidence="1">
    <location>
        <begin position="12"/>
        <end position="34"/>
    </location>
</feature>
<dbReference type="Proteomes" id="UP001139516">
    <property type="component" value="Unassembled WGS sequence"/>
</dbReference>
<protein>
    <submittedName>
        <fullName evidence="2">Uncharacterized protein</fullName>
    </submittedName>
</protein>
<organism evidence="2 3">
    <name type="scientific">Roseomonas acroporae</name>
    <dbReference type="NCBI Taxonomy" id="2937791"/>
    <lineage>
        <taxon>Bacteria</taxon>
        <taxon>Pseudomonadati</taxon>
        <taxon>Pseudomonadota</taxon>
        <taxon>Alphaproteobacteria</taxon>
        <taxon>Acetobacterales</taxon>
        <taxon>Roseomonadaceae</taxon>
        <taxon>Roseomonas</taxon>
    </lineage>
</organism>
<accession>A0A9X1YCC7</accession>